<dbReference type="EMBL" id="JAATJH010000001">
    <property type="protein sequence ID" value="NJC25132.1"/>
    <property type="molecule type" value="Genomic_DNA"/>
</dbReference>
<comment type="pathway">
    <text evidence="1 4">Quinol/quinone metabolism; menaquinone biosynthesis.</text>
</comment>
<keyword evidence="2 4" id="KW-0474">Menaquinone biosynthesis</keyword>
<dbReference type="CDD" id="cd13635">
    <property type="entry name" value="PBP2_Ttha1568_Mqnd"/>
    <property type="match status" value="1"/>
</dbReference>
<dbReference type="SUPFAM" id="SSF53850">
    <property type="entry name" value="Periplasmic binding protein-like II"/>
    <property type="match status" value="1"/>
</dbReference>
<organism evidence="5 6">
    <name type="scientific">Neolewinella antarctica</name>
    <dbReference type="NCBI Taxonomy" id="442734"/>
    <lineage>
        <taxon>Bacteria</taxon>
        <taxon>Pseudomonadati</taxon>
        <taxon>Bacteroidota</taxon>
        <taxon>Saprospiria</taxon>
        <taxon>Saprospirales</taxon>
        <taxon>Lewinellaceae</taxon>
        <taxon>Neolewinella</taxon>
    </lineage>
</organism>
<gene>
    <name evidence="4" type="primary">mqnD</name>
    <name evidence="5" type="ORF">GGR27_000613</name>
</gene>
<accession>A0ABX0X7K9</accession>
<evidence type="ECO:0000313" key="5">
    <source>
        <dbReference type="EMBL" id="NJC25132.1"/>
    </source>
</evidence>
<keyword evidence="3 4" id="KW-0456">Lyase</keyword>
<protein>
    <recommendedName>
        <fullName evidence="4">1,4-dihydroxy-6-naphtoate synthase</fullName>
        <ecNumber evidence="4">4.1.99.29</ecNumber>
    </recommendedName>
    <alternativeName>
        <fullName evidence="4">Menaquinone biosynthetic enzyme MqnD</fullName>
    </alternativeName>
</protein>
<keyword evidence="5" id="KW-0560">Oxidoreductase</keyword>
<dbReference type="Pfam" id="PF02621">
    <property type="entry name" value="VitK2_biosynth"/>
    <property type="match status" value="1"/>
</dbReference>
<evidence type="ECO:0000256" key="1">
    <source>
        <dbReference type="ARBA" id="ARBA00004863"/>
    </source>
</evidence>
<comment type="caution">
    <text evidence="5">The sequence shown here is derived from an EMBL/GenBank/DDBJ whole genome shotgun (WGS) entry which is preliminary data.</text>
</comment>
<dbReference type="InterPro" id="IPR030869">
    <property type="entry name" value="MqnD"/>
</dbReference>
<feature type="active site" description="Proton acceptor" evidence="4">
    <location>
        <position position="174"/>
    </location>
</feature>
<dbReference type="RefSeq" id="WP_168035900.1">
    <property type="nucleotide sequence ID" value="NZ_JAATJH010000001.1"/>
</dbReference>
<sequence length="296" mass="32328">MHLRLAFSPCPNDTYIFDALVHQRIDTEGLTFSVHLGDVEELNQLAFAGEMDVTKLSYHAYGHLTKSYQLLNAGSALGRGVGPLLATSDTNWSRASRQSTGLTIASQLLGKDKKSKGNWAPPAGAKVAIPGTYTTANYLLGLAFPGVETKEEVLFSDIEARVLSGEFAAGLLIHENRFTYHERGLHKIADLGEFWEAETGLPIPLGGIVIKKSLPKAVRETFDRVLARSVQYAFDHPEASAAYVAQHAQEMDAEVRKKHIALYVNDFSLDLGKEGHAAVAAFLRQGRERGVLPVQS</sequence>
<name>A0ABX0X7K9_9BACT</name>
<dbReference type="InterPro" id="IPR003773">
    <property type="entry name" value="Menaquinone_biosynth"/>
</dbReference>
<evidence type="ECO:0000256" key="4">
    <source>
        <dbReference type="HAMAP-Rule" id="MF_00996"/>
    </source>
</evidence>
<comment type="function">
    <text evidence="4">Catalyzes the conversion of cyclic dehypoxanthine futalosine (cyclic DHFL) into 1,4-dihydroxy-6-naphthoate, a step in the biosynthesis of menaquinone (MK, vitamin K2).</text>
</comment>
<feature type="binding site" evidence="4">
    <location>
        <begin position="55"/>
        <end position="57"/>
    </location>
    <ligand>
        <name>substrate</name>
    </ligand>
</feature>
<dbReference type="PANTHER" id="PTHR37167:SF1">
    <property type="entry name" value="1,4-DIHYDROXY-6-NAPHTOATE SYNTHASE"/>
    <property type="match status" value="1"/>
</dbReference>
<comment type="catalytic activity">
    <reaction evidence="4">
        <text>cyclic dehypoxanthinylfutalosinate = 1,4-dihydroxy-6-naphthoate + dihydroxyacetone</text>
        <dbReference type="Rhea" id="RHEA:33087"/>
        <dbReference type="ChEBI" id="CHEBI:16016"/>
        <dbReference type="ChEBI" id="CHEBI:64254"/>
        <dbReference type="ChEBI" id="CHEBI:64270"/>
        <dbReference type="EC" id="4.1.99.29"/>
    </reaction>
</comment>
<evidence type="ECO:0000256" key="2">
    <source>
        <dbReference type="ARBA" id="ARBA00022428"/>
    </source>
</evidence>
<dbReference type="HAMAP" id="MF_00996">
    <property type="entry name" value="MqnD"/>
    <property type="match status" value="1"/>
</dbReference>
<evidence type="ECO:0000313" key="6">
    <source>
        <dbReference type="Proteomes" id="UP000770785"/>
    </source>
</evidence>
<proteinExistence type="inferred from homology"/>
<comment type="similarity">
    <text evidence="4">Belongs to the MqnA/MqnD family. MqnD subfamily.</text>
</comment>
<dbReference type="PANTHER" id="PTHR37167">
    <property type="entry name" value="1,4-DIHYDROXY-6-NAPHTOATE SYNTHASE"/>
    <property type="match status" value="1"/>
</dbReference>
<dbReference type="Gene3D" id="3.40.190.10">
    <property type="entry name" value="Periplasmic binding protein-like II"/>
    <property type="match status" value="2"/>
</dbReference>
<dbReference type="GO" id="GO:0016491">
    <property type="term" value="F:oxidoreductase activity"/>
    <property type="evidence" value="ECO:0007669"/>
    <property type="project" value="UniProtKB-KW"/>
</dbReference>
<reference evidence="5 6" key="1">
    <citation type="submission" date="2020-03" db="EMBL/GenBank/DDBJ databases">
        <title>Genomic Encyclopedia of Type Strains, Phase IV (KMG-IV): sequencing the most valuable type-strain genomes for metagenomic binning, comparative biology and taxonomic classification.</title>
        <authorList>
            <person name="Goeker M."/>
        </authorList>
    </citation>
    <scope>NUCLEOTIDE SEQUENCE [LARGE SCALE GENOMIC DNA]</scope>
    <source>
        <strain evidence="5 6">DSM 105096</strain>
    </source>
</reference>
<dbReference type="Proteomes" id="UP000770785">
    <property type="component" value="Unassembled WGS sequence"/>
</dbReference>
<keyword evidence="6" id="KW-1185">Reference proteome</keyword>
<feature type="binding site" evidence="4">
    <location>
        <begin position="135"/>
        <end position="136"/>
    </location>
    <ligand>
        <name>substrate</name>
    </ligand>
</feature>
<dbReference type="EC" id="4.1.99.29" evidence="4"/>
<evidence type="ECO:0000256" key="3">
    <source>
        <dbReference type="ARBA" id="ARBA00023239"/>
    </source>
</evidence>